<name>A0ABP0D7H0_9PEZI</name>
<feature type="chain" id="PRO_5046925736" description="GPI anchored protein" evidence="2">
    <location>
        <begin position="19"/>
        <end position="190"/>
    </location>
</feature>
<gene>
    <name evidence="3" type="ORF">SEPCBS57363_000507</name>
</gene>
<keyword evidence="4" id="KW-1185">Reference proteome</keyword>
<evidence type="ECO:0000313" key="3">
    <source>
        <dbReference type="EMBL" id="CAK7263307.1"/>
    </source>
</evidence>
<reference evidence="3 4" key="1">
    <citation type="submission" date="2024-01" db="EMBL/GenBank/DDBJ databases">
        <authorList>
            <person name="Allen C."/>
            <person name="Tagirdzhanova G."/>
        </authorList>
    </citation>
    <scope>NUCLEOTIDE SEQUENCE [LARGE SCALE GENOMIC DNA]</scope>
    <source>
        <strain evidence="3 4">CBS 573.63</strain>
    </source>
</reference>
<sequence>MRLAGFQSLLALVPAALASLDQREYAGTNGPMLQDEAASLISIYVPSAVYSQLTASVASAASAASITGDPASLFLSAVLATPPPAWFSSAVPTYFSSNIVALESALSTLRDAGFLTTATNTAATTSSTSETLVVTQTTNSHGSTVTTSYTSTLHSSSTSTGHAAAAPTMGPQQQAGMGIAALAVGLAAML</sequence>
<organism evidence="3 4">
    <name type="scientific">Sporothrix epigloea</name>
    <dbReference type="NCBI Taxonomy" id="1892477"/>
    <lineage>
        <taxon>Eukaryota</taxon>
        <taxon>Fungi</taxon>
        <taxon>Dikarya</taxon>
        <taxon>Ascomycota</taxon>
        <taxon>Pezizomycotina</taxon>
        <taxon>Sordariomycetes</taxon>
        <taxon>Sordariomycetidae</taxon>
        <taxon>Ophiostomatales</taxon>
        <taxon>Ophiostomataceae</taxon>
        <taxon>Sporothrix</taxon>
    </lineage>
</organism>
<dbReference type="EMBL" id="CAWUOM010000004">
    <property type="protein sequence ID" value="CAK7263307.1"/>
    <property type="molecule type" value="Genomic_DNA"/>
</dbReference>
<evidence type="ECO:0000313" key="4">
    <source>
        <dbReference type="Proteomes" id="UP001642501"/>
    </source>
</evidence>
<comment type="caution">
    <text evidence="3">The sequence shown here is derived from an EMBL/GenBank/DDBJ whole genome shotgun (WGS) entry which is preliminary data.</text>
</comment>
<keyword evidence="2" id="KW-0732">Signal</keyword>
<accession>A0ABP0D7H0</accession>
<protein>
    <recommendedName>
        <fullName evidence="5">GPI anchored protein</fullName>
    </recommendedName>
</protein>
<feature type="compositionally biased region" description="Low complexity" evidence="1">
    <location>
        <begin position="141"/>
        <end position="168"/>
    </location>
</feature>
<evidence type="ECO:0000256" key="1">
    <source>
        <dbReference type="SAM" id="MobiDB-lite"/>
    </source>
</evidence>
<feature type="signal peptide" evidence="2">
    <location>
        <begin position="1"/>
        <end position="18"/>
    </location>
</feature>
<feature type="region of interest" description="Disordered" evidence="1">
    <location>
        <begin position="141"/>
        <end position="170"/>
    </location>
</feature>
<evidence type="ECO:0000256" key="2">
    <source>
        <dbReference type="SAM" id="SignalP"/>
    </source>
</evidence>
<evidence type="ECO:0008006" key="5">
    <source>
        <dbReference type="Google" id="ProtNLM"/>
    </source>
</evidence>
<proteinExistence type="predicted"/>
<dbReference type="Proteomes" id="UP001642501">
    <property type="component" value="Unassembled WGS sequence"/>
</dbReference>